<feature type="region of interest" description="Disordered" evidence="7">
    <location>
        <begin position="920"/>
        <end position="956"/>
    </location>
</feature>
<dbReference type="RefSeq" id="WP_146460316.1">
    <property type="nucleotide sequence ID" value="NZ_SJPW01000006.1"/>
</dbReference>
<evidence type="ECO:0008006" key="11">
    <source>
        <dbReference type="Google" id="ProtNLM"/>
    </source>
</evidence>
<feature type="transmembrane region" description="Helical" evidence="8">
    <location>
        <begin position="12"/>
        <end position="32"/>
    </location>
</feature>
<keyword evidence="2 8" id="KW-0812">Transmembrane</keyword>
<evidence type="ECO:0000256" key="7">
    <source>
        <dbReference type="SAM" id="MobiDB-lite"/>
    </source>
</evidence>
<dbReference type="InterPro" id="IPR032675">
    <property type="entry name" value="LRR_dom_sf"/>
</dbReference>
<evidence type="ECO:0000256" key="3">
    <source>
        <dbReference type="ARBA" id="ARBA00022729"/>
    </source>
</evidence>
<dbReference type="PANTHER" id="PTHR48063">
    <property type="entry name" value="LRR RECEPTOR-LIKE KINASE"/>
    <property type="match status" value="1"/>
</dbReference>
<name>A0A5C6EG53_9BACT</name>
<evidence type="ECO:0000256" key="1">
    <source>
        <dbReference type="ARBA" id="ARBA00004370"/>
    </source>
</evidence>
<keyword evidence="6" id="KW-0325">Glycoprotein</keyword>
<dbReference type="GO" id="GO:0016020">
    <property type="term" value="C:membrane"/>
    <property type="evidence" value="ECO:0007669"/>
    <property type="project" value="UniProtKB-SubCell"/>
</dbReference>
<feature type="transmembrane region" description="Helical" evidence="8">
    <location>
        <begin position="88"/>
        <end position="107"/>
    </location>
</feature>
<dbReference type="OrthoDB" id="221449at2"/>
<keyword evidence="10" id="KW-1185">Reference proteome</keyword>
<dbReference type="EMBL" id="SJPW01000006">
    <property type="protein sequence ID" value="TWU48773.1"/>
    <property type="molecule type" value="Genomic_DNA"/>
</dbReference>
<comment type="subcellular location">
    <subcellularLocation>
        <location evidence="1">Membrane</location>
    </subcellularLocation>
</comment>
<sequence>MESARTDRKSIFGGLVLASIVAVIFIATNLPFRYIELNPHWLGMVEFSGILGSVDHTNPTIAGWPLRYWIYVDADDVRQQRYWSGVRLLVNTLLGICITGVVFWLAIFRARRIKRSANSRRTKAVLDIALAAFIVTIPASAIAYLRWVTVHHEKLITEITLSGNCLVSAWVPEPLVDTLPSGLYGWLQRIRRVQCIDAESGLARRVCELPTLVHLELFGGTMDGPSLSGLKGNPFLYALGMTRQTLSSEKLDLVTQLSWLAELDLSRTDLDSQGLARLDSIKRLRTLNLSQTNLAPSDIGTPGWASELIRLTLSRPAKGTSGTLKIEGWPRLETLLLHRNTLAANDEVFEVRLADLPSLTQLRLDRLQKHRLHMRNVPLLEQISDETTPDQFMMEQNIWIPGLGWYVQLHLEDMPSLTKVQCFAQDLESFSFKNVTNLKSLEIGSYLVSLYGDTLTDFVEKDRCQDWIDQVGESDGPHEVVFAGLPLDEVDLTSLAKNRGIRRLQFIESPLRIEQVRELAPMNEIVEFGLGSCEIRGDDLSWFLRTFPRLEAIRINGENLEEVNVSCEQTLTRVEVSTLRKVDSFRMAGQPDLGASFRIEHPMKSFEIRDARSLRGLAIAEPWPSNSIVTGLRDLRWFAAGGKHVNDSIVNELLECPYLDQLTLAYPAISKSLLYRIGEFSRLSVLVIPGAEIDDDVTSRWTSMRSLWEINLDDSRVGVDTIAWLSELPSLRSVSLNRVPLDQPAAEALAELRQLSALRLREVNIRADDVASLLAGESLELLDVSYCPADPSELKQIIALAAASPTLKGLIMHGCKVDAATVQNAFKVNPNIAIDYGDRKFQPGGVNEPHESKNGDSKGDGAIAESGGESSDPGPDWFDESLRDEVGRRLRDFRSSLRLSTSDIIRNQAADPAASEFALAAESNGRNRNDAPESMRPQGRRRSRVGGRLDPFATTADSGRLDLEKFRALTGFETESSRSNRARRALRE</sequence>
<evidence type="ECO:0000256" key="2">
    <source>
        <dbReference type="ARBA" id="ARBA00022692"/>
    </source>
</evidence>
<reference evidence="9 10" key="1">
    <citation type="submission" date="2019-02" db="EMBL/GenBank/DDBJ databases">
        <title>Deep-cultivation of Planctomycetes and their phenomic and genomic characterization uncovers novel biology.</title>
        <authorList>
            <person name="Wiegand S."/>
            <person name="Jogler M."/>
            <person name="Boedeker C."/>
            <person name="Pinto D."/>
            <person name="Vollmers J."/>
            <person name="Rivas-Marin E."/>
            <person name="Kohn T."/>
            <person name="Peeters S.H."/>
            <person name="Heuer A."/>
            <person name="Rast P."/>
            <person name="Oberbeckmann S."/>
            <person name="Bunk B."/>
            <person name="Jeske O."/>
            <person name="Meyerdierks A."/>
            <person name="Storesund J.E."/>
            <person name="Kallscheuer N."/>
            <person name="Luecker S."/>
            <person name="Lage O.M."/>
            <person name="Pohl T."/>
            <person name="Merkel B.J."/>
            <person name="Hornburger P."/>
            <person name="Mueller R.-W."/>
            <person name="Bruemmer F."/>
            <person name="Labrenz M."/>
            <person name="Spormann A.M."/>
            <person name="Op Den Camp H."/>
            <person name="Overmann J."/>
            <person name="Amann R."/>
            <person name="Jetten M.S.M."/>
            <person name="Mascher T."/>
            <person name="Medema M.H."/>
            <person name="Devos D.P."/>
            <person name="Kaster A.-K."/>
            <person name="Ovreas L."/>
            <person name="Rohde M."/>
            <person name="Galperin M.Y."/>
            <person name="Jogler C."/>
        </authorList>
    </citation>
    <scope>NUCLEOTIDE SEQUENCE [LARGE SCALE GENOMIC DNA]</scope>
    <source>
        <strain evidence="9 10">Poly51</strain>
    </source>
</reference>
<keyword evidence="3" id="KW-0732">Signal</keyword>
<proteinExistence type="predicted"/>
<evidence type="ECO:0000256" key="6">
    <source>
        <dbReference type="ARBA" id="ARBA00023180"/>
    </source>
</evidence>
<comment type="caution">
    <text evidence="9">The sequence shown here is derived from an EMBL/GenBank/DDBJ whole genome shotgun (WGS) entry which is preliminary data.</text>
</comment>
<dbReference type="Gene3D" id="3.80.10.10">
    <property type="entry name" value="Ribonuclease Inhibitor"/>
    <property type="match status" value="2"/>
</dbReference>
<feature type="compositionally biased region" description="Basic and acidic residues" evidence="7">
    <location>
        <begin position="848"/>
        <end position="859"/>
    </location>
</feature>
<evidence type="ECO:0000256" key="5">
    <source>
        <dbReference type="ARBA" id="ARBA00023136"/>
    </source>
</evidence>
<accession>A0A5C6EG53</accession>
<dbReference type="AlphaFoldDB" id="A0A5C6EG53"/>
<gene>
    <name evidence="9" type="ORF">Poly51_46760</name>
</gene>
<dbReference type="Proteomes" id="UP000318288">
    <property type="component" value="Unassembled WGS sequence"/>
</dbReference>
<keyword evidence="5 8" id="KW-0472">Membrane</keyword>
<dbReference type="PANTHER" id="PTHR48063:SF84">
    <property type="entry name" value="LRR RECEPTOR-LIKE SERINE_THREONINE-PROTEIN KINASE FLS2"/>
    <property type="match status" value="1"/>
</dbReference>
<protein>
    <recommendedName>
        <fullName evidence="11">Leucine Rich repeats (2 copies)</fullName>
    </recommendedName>
</protein>
<feature type="region of interest" description="Disordered" evidence="7">
    <location>
        <begin position="839"/>
        <end position="880"/>
    </location>
</feature>
<dbReference type="InterPro" id="IPR046956">
    <property type="entry name" value="RLP23-like"/>
</dbReference>
<organism evidence="9 10">
    <name type="scientific">Rubripirellula tenax</name>
    <dbReference type="NCBI Taxonomy" id="2528015"/>
    <lineage>
        <taxon>Bacteria</taxon>
        <taxon>Pseudomonadati</taxon>
        <taxon>Planctomycetota</taxon>
        <taxon>Planctomycetia</taxon>
        <taxon>Pirellulales</taxon>
        <taxon>Pirellulaceae</taxon>
        <taxon>Rubripirellula</taxon>
    </lineage>
</organism>
<evidence type="ECO:0000256" key="8">
    <source>
        <dbReference type="SAM" id="Phobius"/>
    </source>
</evidence>
<dbReference type="SUPFAM" id="SSF52058">
    <property type="entry name" value="L domain-like"/>
    <property type="match status" value="1"/>
</dbReference>
<feature type="transmembrane region" description="Helical" evidence="8">
    <location>
        <begin position="128"/>
        <end position="147"/>
    </location>
</feature>
<evidence type="ECO:0000313" key="9">
    <source>
        <dbReference type="EMBL" id="TWU48773.1"/>
    </source>
</evidence>
<evidence type="ECO:0000313" key="10">
    <source>
        <dbReference type="Proteomes" id="UP000318288"/>
    </source>
</evidence>
<evidence type="ECO:0000256" key="4">
    <source>
        <dbReference type="ARBA" id="ARBA00022989"/>
    </source>
</evidence>
<keyword evidence="4 8" id="KW-1133">Transmembrane helix</keyword>